<proteinExistence type="predicted"/>
<evidence type="ECO:0000313" key="4">
    <source>
        <dbReference type="Proteomes" id="UP001610446"/>
    </source>
</evidence>
<evidence type="ECO:0000313" key="3">
    <source>
        <dbReference type="EMBL" id="KAL2835879.1"/>
    </source>
</evidence>
<gene>
    <name evidence="3" type="ORF">BJY01DRAFT_252317</name>
</gene>
<keyword evidence="2" id="KW-0812">Transmembrane</keyword>
<keyword evidence="2" id="KW-1133">Transmembrane helix</keyword>
<sequence>MPPETHDSQQDTGQESQSPEKRKRAEKSDPYNAVEHIDDVPQRQSLCRLWLERSSYVPFSVTSCKPYFQFLLDLLLLLLTPEIILTILVWACTIGGVLVASIVSSTY</sequence>
<accession>A0ABR4J7A7</accession>
<evidence type="ECO:0000256" key="2">
    <source>
        <dbReference type="SAM" id="Phobius"/>
    </source>
</evidence>
<comment type="caution">
    <text evidence="3">The sequence shown here is derived from an EMBL/GenBank/DDBJ whole genome shotgun (WGS) entry which is preliminary data.</text>
</comment>
<reference evidence="3 4" key="1">
    <citation type="submission" date="2024-07" db="EMBL/GenBank/DDBJ databases">
        <title>Section-level genome sequencing and comparative genomics of Aspergillus sections Usti and Cavernicolus.</title>
        <authorList>
            <consortium name="Lawrence Berkeley National Laboratory"/>
            <person name="Nybo J.L."/>
            <person name="Vesth T.C."/>
            <person name="Theobald S."/>
            <person name="Frisvad J.C."/>
            <person name="Larsen T.O."/>
            <person name="Kjaerboelling I."/>
            <person name="Rothschild-Mancinelli K."/>
            <person name="Lyhne E.K."/>
            <person name="Kogle M.E."/>
            <person name="Barry K."/>
            <person name="Clum A."/>
            <person name="Na H."/>
            <person name="Ledsgaard L."/>
            <person name="Lin J."/>
            <person name="Lipzen A."/>
            <person name="Kuo A."/>
            <person name="Riley R."/>
            <person name="Mondo S."/>
            <person name="Labutti K."/>
            <person name="Haridas S."/>
            <person name="Pangalinan J."/>
            <person name="Salamov A.A."/>
            <person name="Simmons B.A."/>
            <person name="Magnuson J.K."/>
            <person name="Chen J."/>
            <person name="Drula E."/>
            <person name="Henrissat B."/>
            <person name="Wiebenga A."/>
            <person name="Lubbers R.J."/>
            <person name="Gomes A.C."/>
            <person name="Makela M.R."/>
            <person name="Stajich J."/>
            <person name="Grigoriev I.V."/>
            <person name="Mortensen U.H."/>
            <person name="De Vries R.P."/>
            <person name="Baker S.E."/>
            <person name="Andersen M.R."/>
        </authorList>
    </citation>
    <scope>NUCLEOTIDE SEQUENCE [LARGE SCALE GENOMIC DNA]</scope>
    <source>
        <strain evidence="3 4">CBS 123904</strain>
    </source>
</reference>
<keyword evidence="4" id="KW-1185">Reference proteome</keyword>
<dbReference type="Proteomes" id="UP001610446">
    <property type="component" value="Unassembled WGS sequence"/>
</dbReference>
<keyword evidence="2" id="KW-0472">Membrane</keyword>
<feature type="transmembrane region" description="Helical" evidence="2">
    <location>
        <begin position="83"/>
        <end position="103"/>
    </location>
</feature>
<organism evidence="3 4">
    <name type="scientific">Aspergillus pseudoustus</name>
    <dbReference type="NCBI Taxonomy" id="1810923"/>
    <lineage>
        <taxon>Eukaryota</taxon>
        <taxon>Fungi</taxon>
        <taxon>Dikarya</taxon>
        <taxon>Ascomycota</taxon>
        <taxon>Pezizomycotina</taxon>
        <taxon>Eurotiomycetes</taxon>
        <taxon>Eurotiomycetidae</taxon>
        <taxon>Eurotiales</taxon>
        <taxon>Aspergillaceae</taxon>
        <taxon>Aspergillus</taxon>
        <taxon>Aspergillus subgen. Nidulantes</taxon>
    </lineage>
</organism>
<feature type="region of interest" description="Disordered" evidence="1">
    <location>
        <begin position="1"/>
        <end position="37"/>
    </location>
</feature>
<dbReference type="EMBL" id="JBFXLU010000191">
    <property type="protein sequence ID" value="KAL2835879.1"/>
    <property type="molecule type" value="Genomic_DNA"/>
</dbReference>
<evidence type="ECO:0000256" key="1">
    <source>
        <dbReference type="SAM" id="MobiDB-lite"/>
    </source>
</evidence>
<protein>
    <submittedName>
        <fullName evidence="3">Uncharacterized protein</fullName>
    </submittedName>
</protein>
<name>A0ABR4J7A7_9EURO</name>